<dbReference type="EMBL" id="HBIE01031230">
    <property type="protein sequence ID" value="CAE0314482.1"/>
    <property type="molecule type" value="Transcribed_RNA"/>
</dbReference>
<reference evidence="2" key="1">
    <citation type="submission" date="2021-01" db="EMBL/GenBank/DDBJ databases">
        <authorList>
            <person name="Corre E."/>
            <person name="Pelletier E."/>
            <person name="Niang G."/>
            <person name="Scheremetjew M."/>
            <person name="Finn R."/>
            <person name="Kale V."/>
            <person name="Holt S."/>
            <person name="Cochrane G."/>
            <person name="Meng A."/>
            <person name="Brown T."/>
            <person name="Cohen L."/>
        </authorList>
    </citation>
    <scope>NUCLEOTIDE SEQUENCE</scope>
    <source>
        <strain evidence="2">Fehren 1</strain>
    </source>
</reference>
<dbReference type="PANTHER" id="PTHR10857">
    <property type="entry name" value="COPINE"/>
    <property type="match status" value="1"/>
</dbReference>
<sequence length="108" mass="12087">MSRVKQLIVDSSHLPTSIVIVGVGNSDEFDLMEELDCDGMLLRDDTGRKAARDIVQFVRFNDAIRLGNLAEEVLREIPEQLCLYMENKGFRPKIVSNAPPPMPSMPGQ</sequence>
<protein>
    <recommendedName>
        <fullName evidence="1">Copine C-terminal domain-containing protein</fullName>
    </recommendedName>
</protein>
<evidence type="ECO:0000259" key="1">
    <source>
        <dbReference type="Pfam" id="PF07002"/>
    </source>
</evidence>
<proteinExistence type="predicted"/>
<dbReference type="PANTHER" id="PTHR10857:SF106">
    <property type="entry name" value="C2 DOMAIN-CONTAINING PROTEIN"/>
    <property type="match status" value="1"/>
</dbReference>
<dbReference type="GO" id="GO:0005886">
    <property type="term" value="C:plasma membrane"/>
    <property type="evidence" value="ECO:0007669"/>
    <property type="project" value="TreeGrafter"/>
</dbReference>
<organism evidence="2">
    <name type="scientific">Favella ehrenbergii</name>
    <dbReference type="NCBI Taxonomy" id="182087"/>
    <lineage>
        <taxon>Eukaryota</taxon>
        <taxon>Sar</taxon>
        <taxon>Alveolata</taxon>
        <taxon>Ciliophora</taxon>
        <taxon>Intramacronucleata</taxon>
        <taxon>Spirotrichea</taxon>
        <taxon>Choreotrichia</taxon>
        <taxon>Tintinnida</taxon>
        <taxon>Xystonellidae</taxon>
        <taxon>Favella</taxon>
    </lineage>
</organism>
<dbReference type="AlphaFoldDB" id="A0A7S3I6X7"/>
<dbReference type="Pfam" id="PF07002">
    <property type="entry name" value="Copine"/>
    <property type="match status" value="1"/>
</dbReference>
<dbReference type="InterPro" id="IPR010734">
    <property type="entry name" value="Copine_C"/>
</dbReference>
<dbReference type="GO" id="GO:0071277">
    <property type="term" value="P:cellular response to calcium ion"/>
    <property type="evidence" value="ECO:0007669"/>
    <property type="project" value="TreeGrafter"/>
</dbReference>
<feature type="domain" description="Copine C-terminal" evidence="1">
    <location>
        <begin position="2"/>
        <end position="93"/>
    </location>
</feature>
<evidence type="ECO:0000313" key="2">
    <source>
        <dbReference type="EMBL" id="CAE0314482.1"/>
    </source>
</evidence>
<dbReference type="GO" id="GO:0005544">
    <property type="term" value="F:calcium-dependent phospholipid binding"/>
    <property type="evidence" value="ECO:0007669"/>
    <property type="project" value="InterPro"/>
</dbReference>
<accession>A0A7S3I6X7</accession>
<dbReference type="InterPro" id="IPR045052">
    <property type="entry name" value="Copine"/>
</dbReference>
<gene>
    <name evidence="2" type="ORF">FEHR0123_LOCUS9408</name>
</gene>
<name>A0A7S3I6X7_9SPIT</name>